<feature type="transmembrane region" description="Helical" evidence="12">
    <location>
        <begin position="448"/>
        <end position="473"/>
    </location>
</feature>
<sequence>MRLAPAIVGFMLSTASKAKADGDVTFMLSWLHRKWPAWAVEPFLACLALWAVVFFVESRIEKKQDPKAKKEKRSKASSKDFKAFQRQWLVVYLLTMLADWLQGTHMYTLYTEYNQPVGTLYAIGFTSSAVFGTFLGLYVDKYGRRLGCIAFCVLELVINVLEHFNDTTLLIVGRVLGGMSTSLLFSAFESWMVSEHRKRGFPEDDIAQTFAIAQVGNGIMAVLAGVLAQVSADNFGNIGPFQLAIFLTALVLVFVCFWPENYGGRERTGDGKDDDQHMFKDAWMCIVNDKRILLLGLIQSFFEGAMYTFVIMWVPTLAGMVPGGEKGKMDFAAFSQGQGWIFSSMMVCISLGGQTFEGMIKVMSVERGCVFIFALASLSMLVPIFVKDFFVVLTSFLLLEACVGASFGALATMRSHFLPDSLQASVMNIFRIPLNILVVTGARCGDLLPPWMVFGVAAGWFAVATLLQVYLYTSASTKGKSGKNKNE</sequence>
<dbReference type="PANTHER" id="PTHR23516:SF1">
    <property type="entry name" value="MOLYBDATE-ANION TRANSPORTER"/>
    <property type="match status" value="1"/>
</dbReference>
<dbReference type="EMBL" id="HBKN01020983">
    <property type="protein sequence ID" value="CAE2301964.1"/>
    <property type="molecule type" value="Transcribed_RNA"/>
</dbReference>
<dbReference type="Gene3D" id="1.20.1250.20">
    <property type="entry name" value="MFS general substrate transporter like domains"/>
    <property type="match status" value="1"/>
</dbReference>
<dbReference type="SUPFAM" id="SSF103473">
    <property type="entry name" value="MFS general substrate transporter"/>
    <property type="match status" value="1"/>
</dbReference>
<dbReference type="InterPro" id="IPR008509">
    <property type="entry name" value="MOT2/MFSD5"/>
</dbReference>
<name>A0A7S4KQX1_GUITH</name>
<dbReference type="CDD" id="cd17487">
    <property type="entry name" value="MFS_MFSD5_like"/>
    <property type="match status" value="1"/>
</dbReference>
<feature type="transmembrane region" description="Helical" evidence="12">
    <location>
        <begin position="209"/>
        <end position="232"/>
    </location>
</feature>
<accession>A0A7S4KQX1</accession>
<feature type="transmembrane region" description="Helical" evidence="12">
    <location>
        <begin position="119"/>
        <end position="139"/>
    </location>
</feature>
<feature type="transmembrane region" description="Helical" evidence="12">
    <location>
        <begin position="36"/>
        <end position="56"/>
    </location>
</feature>
<evidence type="ECO:0000256" key="6">
    <source>
        <dbReference type="ARBA" id="ARBA00022692"/>
    </source>
</evidence>
<feature type="transmembrane region" description="Helical" evidence="12">
    <location>
        <begin position="146"/>
        <end position="164"/>
    </location>
</feature>
<keyword evidence="7 12" id="KW-1133">Transmembrane helix</keyword>
<evidence type="ECO:0000256" key="8">
    <source>
        <dbReference type="ARBA" id="ARBA00023065"/>
    </source>
</evidence>
<evidence type="ECO:0000256" key="7">
    <source>
        <dbReference type="ARBA" id="ARBA00022989"/>
    </source>
</evidence>
<keyword evidence="9 12" id="KW-0472">Membrane</keyword>
<dbReference type="Pfam" id="PF05631">
    <property type="entry name" value="MFS_5"/>
    <property type="match status" value="1"/>
</dbReference>
<dbReference type="InterPro" id="IPR036259">
    <property type="entry name" value="MFS_trans_sf"/>
</dbReference>
<feature type="transmembrane region" description="Helical" evidence="12">
    <location>
        <begin position="88"/>
        <end position="107"/>
    </location>
</feature>
<organism evidence="13">
    <name type="scientific">Guillardia theta</name>
    <name type="common">Cryptophyte</name>
    <name type="synonym">Cryptomonas phi</name>
    <dbReference type="NCBI Taxonomy" id="55529"/>
    <lineage>
        <taxon>Eukaryota</taxon>
        <taxon>Cryptophyceae</taxon>
        <taxon>Pyrenomonadales</taxon>
        <taxon>Geminigeraceae</taxon>
        <taxon>Guillardia</taxon>
    </lineage>
</organism>
<feature type="transmembrane region" description="Helical" evidence="12">
    <location>
        <begin position="392"/>
        <end position="412"/>
    </location>
</feature>
<dbReference type="AlphaFoldDB" id="A0A7S4KQX1"/>
<evidence type="ECO:0000256" key="12">
    <source>
        <dbReference type="SAM" id="Phobius"/>
    </source>
</evidence>
<proteinExistence type="predicted"/>
<evidence type="ECO:0000256" key="3">
    <source>
        <dbReference type="ARBA" id="ARBA00021242"/>
    </source>
</evidence>
<dbReference type="PANTHER" id="PTHR23516">
    <property type="entry name" value="SAM (S-ADENOSYL METHIONINE) TRANSPORTER"/>
    <property type="match status" value="1"/>
</dbReference>
<evidence type="ECO:0000256" key="9">
    <source>
        <dbReference type="ARBA" id="ARBA00023136"/>
    </source>
</evidence>
<keyword evidence="8" id="KW-0406">Ion transport</keyword>
<feature type="transmembrane region" description="Helical" evidence="12">
    <location>
        <begin position="368"/>
        <end position="386"/>
    </location>
</feature>
<keyword evidence="6 12" id="KW-0812">Transmembrane</keyword>
<protein>
    <recommendedName>
        <fullName evidence="3">Molybdate-anion transporter</fullName>
    </recommendedName>
    <alternativeName>
        <fullName evidence="10">Major facilitator superfamily domain-containing protein 5</fullName>
    </alternativeName>
    <alternativeName>
        <fullName evidence="11">Molybdate transporter 2 homolog</fullName>
    </alternativeName>
</protein>
<evidence type="ECO:0000256" key="5">
    <source>
        <dbReference type="ARBA" id="ARBA00022475"/>
    </source>
</evidence>
<comment type="function">
    <text evidence="1">Mediates high-affinity intracellular uptake of the rare oligo-element molybdenum.</text>
</comment>
<evidence type="ECO:0000256" key="11">
    <source>
        <dbReference type="ARBA" id="ARBA00032555"/>
    </source>
</evidence>
<feature type="transmembrane region" description="Helical" evidence="12">
    <location>
        <begin position="424"/>
        <end position="442"/>
    </location>
</feature>
<evidence type="ECO:0000256" key="4">
    <source>
        <dbReference type="ARBA" id="ARBA00022448"/>
    </source>
</evidence>
<feature type="transmembrane region" description="Helical" evidence="12">
    <location>
        <begin position="238"/>
        <end position="258"/>
    </location>
</feature>
<evidence type="ECO:0000256" key="1">
    <source>
        <dbReference type="ARBA" id="ARBA00003019"/>
    </source>
</evidence>
<evidence type="ECO:0000256" key="2">
    <source>
        <dbReference type="ARBA" id="ARBA00004651"/>
    </source>
</evidence>
<feature type="transmembrane region" description="Helical" evidence="12">
    <location>
        <begin position="338"/>
        <end position="356"/>
    </location>
</feature>
<gene>
    <name evidence="13" type="ORF">GTHE00462_LOCUS16485</name>
</gene>
<evidence type="ECO:0000256" key="10">
    <source>
        <dbReference type="ARBA" id="ARBA00030646"/>
    </source>
</evidence>
<dbReference type="GO" id="GO:0006811">
    <property type="term" value="P:monoatomic ion transport"/>
    <property type="evidence" value="ECO:0007669"/>
    <property type="project" value="UniProtKB-KW"/>
</dbReference>
<feature type="transmembrane region" description="Helical" evidence="12">
    <location>
        <begin position="292"/>
        <end position="318"/>
    </location>
</feature>
<dbReference type="GO" id="GO:0005886">
    <property type="term" value="C:plasma membrane"/>
    <property type="evidence" value="ECO:0007669"/>
    <property type="project" value="UniProtKB-SubCell"/>
</dbReference>
<reference evidence="13" key="1">
    <citation type="submission" date="2021-01" db="EMBL/GenBank/DDBJ databases">
        <authorList>
            <person name="Corre E."/>
            <person name="Pelletier E."/>
            <person name="Niang G."/>
            <person name="Scheremetjew M."/>
            <person name="Finn R."/>
            <person name="Kale V."/>
            <person name="Holt S."/>
            <person name="Cochrane G."/>
            <person name="Meng A."/>
            <person name="Brown T."/>
            <person name="Cohen L."/>
        </authorList>
    </citation>
    <scope>NUCLEOTIDE SEQUENCE</scope>
    <source>
        <strain evidence="13">CCMP 2712</strain>
    </source>
</reference>
<feature type="transmembrane region" description="Helical" evidence="12">
    <location>
        <begin position="170"/>
        <end position="188"/>
    </location>
</feature>
<keyword evidence="5" id="KW-1003">Cell membrane</keyword>
<comment type="subcellular location">
    <subcellularLocation>
        <location evidence="2">Cell membrane</location>
        <topology evidence="2">Multi-pass membrane protein</topology>
    </subcellularLocation>
</comment>
<evidence type="ECO:0000313" key="13">
    <source>
        <dbReference type="EMBL" id="CAE2301964.1"/>
    </source>
</evidence>
<keyword evidence="4" id="KW-0813">Transport</keyword>
<dbReference type="GO" id="GO:0015098">
    <property type="term" value="F:molybdate ion transmembrane transporter activity"/>
    <property type="evidence" value="ECO:0007669"/>
    <property type="project" value="InterPro"/>
</dbReference>